<dbReference type="PRINTS" id="PR00081">
    <property type="entry name" value="GDHRDH"/>
</dbReference>
<dbReference type="EC" id="1.1.1.131" evidence="3"/>
<keyword evidence="2 3" id="KW-0560">Oxidoreductase</keyword>
<dbReference type="Pfam" id="PF13561">
    <property type="entry name" value="adh_short_C2"/>
    <property type="match status" value="1"/>
</dbReference>
<sequence length="271" mass="28761">MISKLSVSDKIIVVSGATGVLGESMTRSLAEAGAQVIVLGRTQSKVDALAGSINKAGHKASGLLADVTSKEELQKAKEQLEAHYGHIDVLINAAGGNMKGAIITPDQSLHDVDLEAMRKVIDLNYIGSFLPIQVFLPLLEKSKNPSILNISSVSAHLPLTRVMGYSSAKSAIENLTQYLAVEFAQKMETPIRVNALAPGFFLTEQNRELLTNPDGSLTARGETIITHTPLGKFGNPEDLHGAIHWLCSDAANFVTGTVVTVDGGFKAFSGV</sequence>
<dbReference type="FunFam" id="3.40.50.720:FF:000084">
    <property type="entry name" value="Short-chain dehydrogenase reductase"/>
    <property type="match status" value="1"/>
</dbReference>
<reference evidence="3 4" key="1">
    <citation type="submission" date="2017-08" db="EMBL/GenBank/DDBJ databases">
        <title>The whole genome shortgun sequences of strain Leeuwenhoekiella nanhaiensis G18 from the South China Sea.</title>
        <authorList>
            <person name="Liu Q."/>
        </authorList>
    </citation>
    <scope>NUCLEOTIDE SEQUENCE [LARGE SCALE GENOMIC DNA]</scope>
    <source>
        <strain evidence="3 4">G18</strain>
    </source>
</reference>
<dbReference type="SUPFAM" id="SSF51735">
    <property type="entry name" value="NAD(P)-binding Rossmann-fold domains"/>
    <property type="match status" value="1"/>
</dbReference>
<organism evidence="3 4">
    <name type="scientific">Leeuwenhoekiella nanhaiensis</name>
    <dbReference type="NCBI Taxonomy" id="1655491"/>
    <lineage>
        <taxon>Bacteria</taxon>
        <taxon>Pseudomonadati</taxon>
        <taxon>Bacteroidota</taxon>
        <taxon>Flavobacteriia</taxon>
        <taxon>Flavobacteriales</taxon>
        <taxon>Flavobacteriaceae</taxon>
        <taxon>Leeuwenhoekiella</taxon>
    </lineage>
</organism>
<dbReference type="PRINTS" id="PR00080">
    <property type="entry name" value="SDRFAMILY"/>
</dbReference>
<gene>
    <name evidence="3" type="ORF">CJ305_09895</name>
</gene>
<evidence type="ECO:0000256" key="2">
    <source>
        <dbReference type="ARBA" id="ARBA00023002"/>
    </source>
</evidence>
<protein>
    <submittedName>
        <fullName evidence="3">D-mannonate oxidoreductase</fullName>
        <ecNumber evidence="3">1.1.1.131</ecNumber>
    </submittedName>
</protein>
<evidence type="ECO:0000313" key="4">
    <source>
        <dbReference type="Proteomes" id="UP000229433"/>
    </source>
</evidence>
<dbReference type="PANTHER" id="PTHR43669">
    <property type="entry name" value="5-KETO-D-GLUCONATE 5-REDUCTASE"/>
    <property type="match status" value="1"/>
</dbReference>
<proteinExistence type="inferred from homology"/>
<dbReference type="PANTHER" id="PTHR43669:SF3">
    <property type="entry name" value="ALCOHOL DEHYDROGENASE, PUTATIVE (AFU_ORTHOLOGUE AFUA_3G03445)-RELATED"/>
    <property type="match status" value="1"/>
</dbReference>
<name>A0A2G1VS92_9FLAO</name>
<dbReference type="EMBL" id="NQXA01000004">
    <property type="protein sequence ID" value="PHQ29614.1"/>
    <property type="molecule type" value="Genomic_DNA"/>
</dbReference>
<keyword evidence="4" id="KW-1185">Reference proteome</keyword>
<dbReference type="GO" id="GO:0050090">
    <property type="term" value="F:mannuronate reductase activity"/>
    <property type="evidence" value="ECO:0007669"/>
    <property type="project" value="UniProtKB-EC"/>
</dbReference>
<dbReference type="Gene3D" id="3.40.50.720">
    <property type="entry name" value="NAD(P)-binding Rossmann-like Domain"/>
    <property type="match status" value="1"/>
</dbReference>
<accession>A0A2G1VS92</accession>
<dbReference type="InterPro" id="IPR036291">
    <property type="entry name" value="NAD(P)-bd_dom_sf"/>
</dbReference>
<dbReference type="AlphaFoldDB" id="A0A2G1VS92"/>
<dbReference type="RefSeq" id="WP_099646108.1">
    <property type="nucleotide sequence ID" value="NZ_KZ319290.1"/>
</dbReference>
<dbReference type="InterPro" id="IPR002347">
    <property type="entry name" value="SDR_fam"/>
</dbReference>
<dbReference type="NCBIfam" id="NF006132">
    <property type="entry name" value="PRK08277.1"/>
    <property type="match status" value="1"/>
</dbReference>
<evidence type="ECO:0000313" key="3">
    <source>
        <dbReference type="EMBL" id="PHQ29614.1"/>
    </source>
</evidence>
<comment type="similarity">
    <text evidence="1">Belongs to the short-chain dehydrogenases/reductases (SDR) family.</text>
</comment>
<comment type="caution">
    <text evidence="3">The sequence shown here is derived from an EMBL/GenBank/DDBJ whole genome shotgun (WGS) entry which is preliminary data.</text>
</comment>
<dbReference type="Proteomes" id="UP000229433">
    <property type="component" value="Unassembled WGS sequence"/>
</dbReference>
<dbReference type="OrthoDB" id="9803333at2"/>
<evidence type="ECO:0000256" key="1">
    <source>
        <dbReference type="ARBA" id="ARBA00006484"/>
    </source>
</evidence>